<feature type="region of interest" description="Disordered" evidence="2">
    <location>
        <begin position="1"/>
        <end position="23"/>
    </location>
</feature>
<dbReference type="SUPFAM" id="SSF55874">
    <property type="entry name" value="ATPase domain of HSP90 chaperone/DNA topoisomerase II/histidine kinase"/>
    <property type="match status" value="1"/>
</dbReference>
<evidence type="ECO:0000313" key="5">
    <source>
        <dbReference type="Proteomes" id="UP001595851"/>
    </source>
</evidence>
<sequence>MKGPLRNYYESPQTTFTKAPRPSWNRRFPATEISVSEARDWARSLLSPGTPPPVLDDALLLLSEVVTNAITHSDSGHTPDGQVTVQITRMGAIIQVDVTDSGSATTAPAVRVPTLDDDGGRGLWLVDLLAEEWGFHHDDTGGSVWFRLSEHD</sequence>
<dbReference type="RefSeq" id="WP_379534998.1">
    <property type="nucleotide sequence ID" value="NZ_JBHSBI010000041.1"/>
</dbReference>
<evidence type="ECO:0000256" key="1">
    <source>
        <dbReference type="ARBA" id="ARBA00022527"/>
    </source>
</evidence>
<accession>A0ABV8GMK0</accession>
<organism evidence="4 5">
    <name type="scientific">Nonomuraea purpurea</name>
    <dbReference type="NCBI Taxonomy" id="1849276"/>
    <lineage>
        <taxon>Bacteria</taxon>
        <taxon>Bacillati</taxon>
        <taxon>Actinomycetota</taxon>
        <taxon>Actinomycetes</taxon>
        <taxon>Streptosporangiales</taxon>
        <taxon>Streptosporangiaceae</taxon>
        <taxon>Nonomuraea</taxon>
    </lineage>
</organism>
<keyword evidence="4" id="KW-0547">Nucleotide-binding</keyword>
<dbReference type="InterPro" id="IPR003594">
    <property type="entry name" value="HATPase_dom"/>
</dbReference>
<dbReference type="EMBL" id="JBHSBI010000041">
    <property type="protein sequence ID" value="MFC4015181.1"/>
    <property type="molecule type" value="Genomic_DNA"/>
</dbReference>
<dbReference type="GO" id="GO:0005524">
    <property type="term" value="F:ATP binding"/>
    <property type="evidence" value="ECO:0007669"/>
    <property type="project" value="UniProtKB-KW"/>
</dbReference>
<evidence type="ECO:0000313" key="4">
    <source>
        <dbReference type="EMBL" id="MFC4015181.1"/>
    </source>
</evidence>
<dbReference type="Proteomes" id="UP001595851">
    <property type="component" value="Unassembled WGS sequence"/>
</dbReference>
<keyword evidence="1" id="KW-0723">Serine/threonine-protein kinase</keyword>
<keyword evidence="1" id="KW-0418">Kinase</keyword>
<gene>
    <name evidence="4" type="ORF">ACFOY2_48760</name>
</gene>
<dbReference type="InterPro" id="IPR036890">
    <property type="entry name" value="HATPase_C_sf"/>
</dbReference>
<keyword evidence="5" id="KW-1185">Reference proteome</keyword>
<dbReference type="Gene3D" id="3.30.565.10">
    <property type="entry name" value="Histidine kinase-like ATPase, C-terminal domain"/>
    <property type="match status" value="1"/>
</dbReference>
<dbReference type="InterPro" id="IPR050267">
    <property type="entry name" value="Anti-sigma-factor_SerPK"/>
</dbReference>
<evidence type="ECO:0000259" key="3">
    <source>
        <dbReference type="Pfam" id="PF13581"/>
    </source>
</evidence>
<dbReference type="PANTHER" id="PTHR35526:SF3">
    <property type="entry name" value="ANTI-SIGMA-F FACTOR RSBW"/>
    <property type="match status" value="1"/>
</dbReference>
<reference evidence="5" key="1">
    <citation type="journal article" date="2019" name="Int. J. Syst. Evol. Microbiol.">
        <title>The Global Catalogue of Microorganisms (GCM) 10K type strain sequencing project: providing services to taxonomists for standard genome sequencing and annotation.</title>
        <authorList>
            <consortium name="The Broad Institute Genomics Platform"/>
            <consortium name="The Broad Institute Genome Sequencing Center for Infectious Disease"/>
            <person name="Wu L."/>
            <person name="Ma J."/>
        </authorList>
    </citation>
    <scope>NUCLEOTIDE SEQUENCE [LARGE SCALE GENOMIC DNA]</scope>
    <source>
        <strain evidence="5">TBRC 1276</strain>
    </source>
</reference>
<protein>
    <submittedName>
        <fullName evidence="4">ATP-binding protein</fullName>
    </submittedName>
</protein>
<keyword evidence="4" id="KW-0067">ATP-binding</keyword>
<dbReference type="PANTHER" id="PTHR35526">
    <property type="entry name" value="ANTI-SIGMA-F FACTOR RSBW-RELATED"/>
    <property type="match status" value="1"/>
</dbReference>
<evidence type="ECO:0000256" key="2">
    <source>
        <dbReference type="SAM" id="MobiDB-lite"/>
    </source>
</evidence>
<dbReference type="Pfam" id="PF13581">
    <property type="entry name" value="HATPase_c_2"/>
    <property type="match status" value="1"/>
</dbReference>
<keyword evidence="1" id="KW-0808">Transferase</keyword>
<feature type="domain" description="Histidine kinase/HSP90-like ATPase" evidence="3">
    <location>
        <begin position="28"/>
        <end position="147"/>
    </location>
</feature>
<proteinExistence type="predicted"/>
<name>A0ABV8GMK0_9ACTN</name>
<comment type="caution">
    <text evidence="4">The sequence shown here is derived from an EMBL/GenBank/DDBJ whole genome shotgun (WGS) entry which is preliminary data.</text>
</comment>
<dbReference type="CDD" id="cd16936">
    <property type="entry name" value="HATPase_RsbW-like"/>
    <property type="match status" value="1"/>
</dbReference>